<keyword evidence="3" id="KW-1185">Reference proteome</keyword>
<dbReference type="HOGENOM" id="CLU_1693782_0_0_5"/>
<feature type="domain" description="Rap1a immunity protein" evidence="1">
    <location>
        <begin position="47"/>
        <end position="152"/>
    </location>
</feature>
<sequence length="155" mass="17088">MRGLQSLCKIALYGIQTCRRMEFRMLRWIVPVVFAAAATPATAEIDGNKLLRFCEKPKDTPDYAFCVGFITGTTLSADYTSMTAALAAGINLDDERAFRGYHAMVVGNCQAKDMTPQQAVDVTTLYLKQNPNERHYPAAGLTLTALEKAFPCPSR</sequence>
<evidence type="ECO:0000313" key="3">
    <source>
        <dbReference type="Proteomes" id="UP000000361"/>
    </source>
</evidence>
<dbReference type="Gene3D" id="1.10.890.40">
    <property type="match status" value="1"/>
</dbReference>
<dbReference type="AlphaFoldDB" id="A1B8J4"/>
<protein>
    <recommendedName>
        <fullName evidence="1">Rap1a immunity protein domain-containing protein</fullName>
    </recommendedName>
</protein>
<dbReference type="EMBL" id="CP000490">
    <property type="protein sequence ID" value="ABL71838.1"/>
    <property type="molecule type" value="Genomic_DNA"/>
</dbReference>
<dbReference type="InterPro" id="IPR041238">
    <property type="entry name" value="Rap1a"/>
</dbReference>
<proteinExistence type="predicted"/>
<organism evidence="2 3">
    <name type="scientific">Paracoccus denitrificans (strain Pd 1222)</name>
    <dbReference type="NCBI Taxonomy" id="318586"/>
    <lineage>
        <taxon>Bacteria</taxon>
        <taxon>Pseudomonadati</taxon>
        <taxon>Pseudomonadota</taxon>
        <taxon>Alphaproteobacteria</taxon>
        <taxon>Rhodobacterales</taxon>
        <taxon>Paracoccaceae</taxon>
        <taxon>Paracoccus</taxon>
    </lineage>
</organism>
<dbReference type="Proteomes" id="UP000000361">
    <property type="component" value="Chromosome 2"/>
</dbReference>
<evidence type="ECO:0000259" key="1">
    <source>
        <dbReference type="Pfam" id="PF18602"/>
    </source>
</evidence>
<evidence type="ECO:0000313" key="2">
    <source>
        <dbReference type="EMBL" id="ABL71838.1"/>
    </source>
</evidence>
<gene>
    <name evidence="2" type="ordered locus">Pden_3772</name>
</gene>
<reference evidence="3" key="1">
    <citation type="submission" date="2006-12" db="EMBL/GenBank/DDBJ databases">
        <title>Complete sequence of chromosome 2 of Paracoccus denitrificans PD1222.</title>
        <authorList>
            <person name="Copeland A."/>
            <person name="Lucas S."/>
            <person name="Lapidus A."/>
            <person name="Barry K."/>
            <person name="Detter J.C."/>
            <person name="Glavina del Rio T."/>
            <person name="Hammon N."/>
            <person name="Israni S."/>
            <person name="Dalin E."/>
            <person name="Tice H."/>
            <person name="Pitluck S."/>
            <person name="Munk A.C."/>
            <person name="Brettin T."/>
            <person name="Bruce D."/>
            <person name="Han C."/>
            <person name="Tapia R."/>
            <person name="Gilna P."/>
            <person name="Schmutz J."/>
            <person name="Larimer F."/>
            <person name="Land M."/>
            <person name="Hauser L."/>
            <person name="Kyrpides N."/>
            <person name="Lykidis A."/>
            <person name="Spiro S."/>
            <person name="Richardson D.J."/>
            <person name="Moir J.W.B."/>
            <person name="Ferguson S.J."/>
            <person name="van Spanning R.J.M."/>
            <person name="Richardson P."/>
        </authorList>
    </citation>
    <scope>NUCLEOTIDE SEQUENCE [LARGE SCALE GENOMIC DNA]</scope>
    <source>
        <strain evidence="3">Pd 1222</strain>
    </source>
</reference>
<dbReference type="KEGG" id="pde:Pden_3772"/>
<dbReference type="EnsemblBacteria" id="ABL71838">
    <property type="protein sequence ID" value="ABL71838"/>
    <property type="gene ID" value="Pden_3772"/>
</dbReference>
<dbReference type="STRING" id="318586.Pden_3772"/>
<accession>A1B8J4</accession>
<name>A1B8J4_PARDP</name>
<dbReference type="Pfam" id="PF18602">
    <property type="entry name" value="Rap1a"/>
    <property type="match status" value="1"/>
</dbReference>